<keyword evidence="3" id="KW-1185">Reference proteome</keyword>
<evidence type="ECO:0000256" key="1">
    <source>
        <dbReference type="SAM" id="Phobius"/>
    </source>
</evidence>
<keyword evidence="1" id="KW-1133">Transmembrane helix</keyword>
<proteinExistence type="predicted"/>
<keyword evidence="1" id="KW-0472">Membrane</keyword>
<comment type="caution">
    <text evidence="2">The sequence shown here is derived from an EMBL/GenBank/DDBJ whole genome shotgun (WGS) entry which is preliminary data.</text>
</comment>
<dbReference type="Proteomes" id="UP000186601">
    <property type="component" value="Unassembled WGS sequence"/>
</dbReference>
<keyword evidence="1" id="KW-0812">Transmembrane</keyword>
<sequence>MGLRTVLHSVNEFLQNLSTPFVKTLDLPHLRTHFPLLVYSALGFTVTHVVVAPLLSKWIAPVSYGQLKGRKARNNW</sequence>
<evidence type="ECO:0000313" key="2">
    <source>
        <dbReference type="EMBL" id="PSS31045.1"/>
    </source>
</evidence>
<dbReference type="AlphaFoldDB" id="A0A2R6RM43"/>
<dbReference type="OrthoDB" id="10266980at2759"/>
<reference evidence="2 3" key="1">
    <citation type="submission" date="2018-02" db="EMBL/GenBank/DDBJ databases">
        <title>Genome sequence of the basidiomycete white-rot fungus Phlebia centrifuga.</title>
        <authorList>
            <person name="Granchi Z."/>
            <person name="Peng M."/>
            <person name="de Vries R.P."/>
            <person name="Hilden K."/>
            <person name="Makela M.R."/>
            <person name="Grigoriev I."/>
            <person name="Riley R."/>
        </authorList>
    </citation>
    <scope>NUCLEOTIDE SEQUENCE [LARGE SCALE GENOMIC DNA]</scope>
    <source>
        <strain evidence="2 3">FBCC195</strain>
    </source>
</reference>
<name>A0A2R6RM43_9APHY</name>
<accession>A0A2R6RM43</accession>
<dbReference type="EMBL" id="MLYV02000221">
    <property type="protein sequence ID" value="PSS31045.1"/>
    <property type="molecule type" value="Genomic_DNA"/>
</dbReference>
<dbReference type="STRING" id="98765.A0A2R6RM43"/>
<feature type="transmembrane region" description="Helical" evidence="1">
    <location>
        <begin position="36"/>
        <end position="60"/>
    </location>
</feature>
<evidence type="ECO:0000313" key="3">
    <source>
        <dbReference type="Proteomes" id="UP000186601"/>
    </source>
</evidence>
<organism evidence="2 3">
    <name type="scientific">Hermanssonia centrifuga</name>
    <dbReference type="NCBI Taxonomy" id="98765"/>
    <lineage>
        <taxon>Eukaryota</taxon>
        <taxon>Fungi</taxon>
        <taxon>Dikarya</taxon>
        <taxon>Basidiomycota</taxon>
        <taxon>Agaricomycotina</taxon>
        <taxon>Agaricomycetes</taxon>
        <taxon>Polyporales</taxon>
        <taxon>Meruliaceae</taxon>
        <taxon>Hermanssonia</taxon>
    </lineage>
</organism>
<protein>
    <submittedName>
        <fullName evidence="2">Uncharacterized protein</fullName>
    </submittedName>
</protein>
<gene>
    <name evidence="2" type="ORF">PHLCEN_2v2377</name>
</gene>